<protein>
    <submittedName>
        <fullName evidence="2">Uncharacterized protein</fullName>
    </submittedName>
</protein>
<gene>
    <name evidence="2" type="ORF">MANY_34660</name>
</gene>
<keyword evidence="1" id="KW-0472">Membrane</keyword>
<accession>A0A6N4WAQ8</accession>
<dbReference type="Proteomes" id="UP000467249">
    <property type="component" value="Chromosome"/>
</dbReference>
<dbReference type="KEGG" id="many:MANY_34660"/>
<evidence type="ECO:0000313" key="3">
    <source>
        <dbReference type="Proteomes" id="UP000467249"/>
    </source>
</evidence>
<dbReference type="RefSeq" id="WP_163805339.1">
    <property type="nucleotide sequence ID" value="NZ_AP022620.1"/>
</dbReference>
<feature type="transmembrane region" description="Helical" evidence="1">
    <location>
        <begin position="65"/>
        <end position="84"/>
    </location>
</feature>
<evidence type="ECO:0000256" key="1">
    <source>
        <dbReference type="SAM" id="Phobius"/>
    </source>
</evidence>
<reference evidence="2 3" key="1">
    <citation type="journal article" date="2019" name="Emerg. Microbes Infect.">
        <title>Comprehensive subspecies identification of 175 nontuberculous mycobacteria species based on 7547 genomic profiles.</title>
        <authorList>
            <person name="Matsumoto Y."/>
            <person name="Kinjo T."/>
            <person name="Motooka D."/>
            <person name="Nabeya D."/>
            <person name="Jung N."/>
            <person name="Uechi K."/>
            <person name="Horii T."/>
            <person name="Iida T."/>
            <person name="Fujita J."/>
            <person name="Nakamura S."/>
        </authorList>
    </citation>
    <scope>NUCLEOTIDE SEQUENCE [LARGE SCALE GENOMIC DNA]</scope>
    <source>
        <strain evidence="2 3">JCM 30275</strain>
    </source>
</reference>
<keyword evidence="1" id="KW-0812">Transmembrane</keyword>
<sequence length="113" mass="12056">MTASNATDVDTDRVHRRRLWLNWLLALSTILGAVAVQLLAMGAVMSTAACSQPSCPKPTGFGYGLLIYTPPVVAVLAIVLSFFTAGRRRGFLVPVIAWVVILVDVVVLVAAFS</sequence>
<keyword evidence="1" id="KW-1133">Transmembrane helix</keyword>
<feature type="transmembrane region" description="Helical" evidence="1">
    <location>
        <begin position="91"/>
        <end position="112"/>
    </location>
</feature>
<dbReference type="EMBL" id="AP022620">
    <property type="protein sequence ID" value="BBZ78129.1"/>
    <property type="molecule type" value="Genomic_DNA"/>
</dbReference>
<organism evidence="2 3">
    <name type="scientific">Mycolicibacterium anyangense</name>
    <dbReference type="NCBI Taxonomy" id="1431246"/>
    <lineage>
        <taxon>Bacteria</taxon>
        <taxon>Bacillati</taxon>
        <taxon>Actinomycetota</taxon>
        <taxon>Actinomycetes</taxon>
        <taxon>Mycobacteriales</taxon>
        <taxon>Mycobacteriaceae</taxon>
        <taxon>Mycolicibacterium</taxon>
    </lineage>
</organism>
<feature type="transmembrane region" description="Helical" evidence="1">
    <location>
        <begin position="20"/>
        <end position="45"/>
    </location>
</feature>
<name>A0A6N4WAQ8_9MYCO</name>
<dbReference type="AlphaFoldDB" id="A0A6N4WAQ8"/>
<keyword evidence="3" id="KW-1185">Reference proteome</keyword>
<proteinExistence type="predicted"/>
<evidence type="ECO:0000313" key="2">
    <source>
        <dbReference type="EMBL" id="BBZ78129.1"/>
    </source>
</evidence>